<dbReference type="PROSITE" id="PS00092">
    <property type="entry name" value="N6_MTASE"/>
    <property type="match status" value="1"/>
</dbReference>
<name>Q855N7_9CAUD</name>
<dbReference type="KEGG" id="vg:2700927"/>
<sequence>MTPYYTDDRVTLYHGDCLEITEWLAADVLVTDPPYGRDWKQGELKGHFTANRSGIQNDSSTDTRDYALQLWGDRQAIVFGDLMLAPPIGTKHVLVYRKPSNAGLRGAVGGYRRDAEAVYLIGPGHGSGIGGESSVIATSAAMMGGSTGLGGRTGHPHEKPLDVLERLLDSTSGVVADPFAGSGSTLVAARNLGRRAIGVELEERYCEIIARRLDQMCLDFGTGA</sequence>
<accession>Q855N7</accession>
<feature type="domain" description="DNA methylase N-4/N-6" evidence="4">
    <location>
        <begin position="153"/>
        <end position="210"/>
    </location>
</feature>
<dbReference type="Pfam" id="PF01555">
    <property type="entry name" value="N6_N4_Mtase"/>
    <property type="match status" value="1"/>
</dbReference>
<dbReference type="GeneID" id="2700927"/>
<dbReference type="GO" id="GO:0008170">
    <property type="term" value="F:N-methyltransferase activity"/>
    <property type="evidence" value="ECO:0007669"/>
    <property type="project" value="InterPro"/>
</dbReference>
<protein>
    <submittedName>
        <fullName evidence="5">DNA methylase</fullName>
    </submittedName>
</protein>
<comment type="similarity">
    <text evidence="1">Belongs to the N(4)/N(6)-methyltransferase family.</text>
</comment>
<evidence type="ECO:0000256" key="2">
    <source>
        <dbReference type="ARBA" id="ARBA00022603"/>
    </source>
</evidence>
<dbReference type="InterPro" id="IPR002052">
    <property type="entry name" value="DNA_methylase_N6_adenine_CS"/>
</dbReference>
<dbReference type="PRINTS" id="PR00508">
    <property type="entry name" value="S21N4MTFRASE"/>
</dbReference>
<reference evidence="5 6" key="1">
    <citation type="journal article" date="2003" name="Cell">
        <title>Origins of highly mosaic mycobacteriophage genomes.</title>
        <authorList>
            <person name="Pedulla M.L."/>
            <person name="Ford M.E."/>
            <person name="Houtz J.M."/>
            <person name="Karthikeyan T."/>
            <person name="Wadsworth C."/>
            <person name="Lewis J.A."/>
            <person name="Jacobs-Sera D."/>
            <person name="Falbo J."/>
            <person name="Gross J."/>
            <person name="Pannunzio N.R."/>
            <person name="Brucker W."/>
            <person name="Kumar V."/>
            <person name="Kandasamy J."/>
            <person name="Keenan L."/>
            <person name="Bardarov S."/>
            <person name="Kriakov J."/>
            <person name="Lawrence J.G."/>
            <person name="Jacobs W.R. Jr."/>
            <person name="Hendrix R.W."/>
            <person name="Hatfull G.F."/>
        </authorList>
    </citation>
    <scope>NUCLEOTIDE SEQUENCE</scope>
</reference>
<evidence type="ECO:0000256" key="3">
    <source>
        <dbReference type="ARBA" id="ARBA00022679"/>
    </source>
</evidence>
<dbReference type="GO" id="GO:0032259">
    <property type="term" value="P:methylation"/>
    <property type="evidence" value="ECO:0007669"/>
    <property type="project" value="UniProtKB-KW"/>
</dbReference>
<dbReference type="OrthoDB" id="3832at10239"/>
<dbReference type="Proteomes" id="UP000006819">
    <property type="component" value="Segment"/>
</dbReference>
<dbReference type="SUPFAM" id="SSF53335">
    <property type="entry name" value="S-adenosyl-L-methionine-dependent methyltransferases"/>
    <property type="match status" value="1"/>
</dbReference>
<dbReference type="InterPro" id="IPR001091">
    <property type="entry name" value="RM_Methyltransferase"/>
</dbReference>
<evidence type="ECO:0000313" key="6">
    <source>
        <dbReference type="Proteomes" id="UP000006819"/>
    </source>
</evidence>
<keyword evidence="2 5" id="KW-0489">Methyltransferase</keyword>
<dbReference type="InterPro" id="IPR002941">
    <property type="entry name" value="DNA_methylase_N4/N6"/>
</dbReference>
<organism evidence="5 6">
    <name type="scientific">Mycobacterium phage Che9d</name>
    <dbReference type="NCBI Taxonomy" id="2907834"/>
    <lineage>
        <taxon>Viruses</taxon>
        <taxon>Duplodnaviria</taxon>
        <taxon>Heunggongvirae</taxon>
        <taxon>Uroviricota</taxon>
        <taxon>Caudoviricetes</taxon>
        <taxon>Gracegardnervirinae</taxon>
        <taxon>Avanivirus</taxon>
        <taxon>Avanivirus Che9d</taxon>
    </lineage>
</organism>
<dbReference type="RefSeq" id="NP_818049.1">
    <property type="nucleotide sequence ID" value="NC_004686.2"/>
</dbReference>
<evidence type="ECO:0000259" key="4">
    <source>
        <dbReference type="Pfam" id="PF01555"/>
    </source>
</evidence>
<proteinExistence type="inferred from homology"/>
<evidence type="ECO:0000256" key="1">
    <source>
        <dbReference type="ARBA" id="ARBA00006594"/>
    </source>
</evidence>
<evidence type="ECO:0000313" key="5">
    <source>
        <dbReference type="EMBL" id="AAN07994.1"/>
    </source>
</evidence>
<keyword evidence="3" id="KW-0808">Transferase</keyword>
<dbReference type="Gene3D" id="3.40.50.150">
    <property type="entry name" value="Vaccinia Virus protein VP39"/>
    <property type="match status" value="1"/>
</dbReference>
<dbReference type="REBASE" id="7109">
    <property type="entry name" value="M.MsmChe9cORF76P"/>
</dbReference>
<dbReference type="EMBL" id="AY129336">
    <property type="protein sequence ID" value="AAN07994.1"/>
    <property type="molecule type" value="Genomic_DNA"/>
</dbReference>
<keyword evidence="6" id="KW-1185">Reference proteome</keyword>
<dbReference type="GO" id="GO:0003677">
    <property type="term" value="F:DNA binding"/>
    <property type="evidence" value="ECO:0007669"/>
    <property type="project" value="InterPro"/>
</dbReference>
<gene>
    <name evidence="5" type="primary">76</name>
    <name evidence="5" type="ORF">PBI_CHE9D_76</name>
</gene>
<dbReference type="InterPro" id="IPR029063">
    <property type="entry name" value="SAM-dependent_MTases_sf"/>
</dbReference>